<dbReference type="InterPro" id="IPR005147">
    <property type="entry name" value="tRNA_synthase_B5-dom"/>
</dbReference>
<dbReference type="Proteomes" id="UP000325289">
    <property type="component" value="Unassembled WGS sequence"/>
</dbReference>
<dbReference type="InterPro" id="IPR009061">
    <property type="entry name" value="DNA-bd_dom_put_sf"/>
</dbReference>
<dbReference type="SMART" id="SM00874">
    <property type="entry name" value="B5"/>
    <property type="match status" value="1"/>
</dbReference>
<keyword evidence="9 15" id="KW-0067">ATP-binding</keyword>
<evidence type="ECO:0000256" key="2">
    <source>
        <dbReference type="ARBA" id="ARBA00008653"/>
    </source>
</evidence>
<dbReference type="InterPro" id="IPR005146">
    <property type="entry name" value="B3/B4_tRNA-bd"/>
</dbReference>
<dbReference type="Gene3D" id="3.50.40.10">
    <property type="entry name" value="Phenylalanyl-trna Synthetase, Chain B, domain 3"/>
    <property type="match status" value="1"/>
</dbReference>
<dbReference type="PROSITE" id="PS50886">
    <property type="entry name" value="TRBD"/>
    <property type="match status" value="1"/>
</dbReference>
<comment type="cofactor">
    <cofactor evidence="15">
        <name>Mg(2+)</name>
        <dbReference type="ChEBI" id="CHEBI:18420"/>
    </cofactor>
    <text evidence="15">Binds 2 magnesium ions per tetramer.</text>
</comment>
<dbReference type="GO" id="GO:0000287">
    <property type="term" value="F:magnesium ion binding"/>
    <property type="evidence" value="ECO:0007669"/>
    <property type="project" value="UniProtKB-UniRule"/>
</dbReference>
<feature type="domain" description="FDX-ACB" evidence="18">
    <location>
        <begin position="680"/>
        <end position="773"/>
    </location>
</feature>
<dbReference type="InterPro" id="IPR005121">
    <property type="entry name" value="Fdx_antiC-bd"/>
</dbReference>
<comment type="similarity">
    <text evidence="2 15">Belongs to the phenylalanyl-tRNA synthetase beta subunit family. Type 1 subfamily.</text>
</comment>
<gene>
    <name evidence="15" type="primary">pheT</name>
    <name evidence="20" type="ORF">SAMN04515678_104161</name>
</gene>
<organism evidence="20 21">
    <name type="scientific">Roseivivax sediminis</name>
    <dbReference type="NCBI Taxonomy" id="936889"/>
    <lineage>
        <taxon>Bacteria</taxon>
        <taxon>Pseudomonadati</taxon>
        <taxon>Pseudomonadota</taxon>
        <taxon>Alphaproteobacteria</taxon>
        <taxon>Rhodobacterales</taxon>
        <taxon>Roseobacteraceae</taxon>
        <taxon>Roseivivax</taxon>
    </lineage>
</organism>
<dbReference type="Gene3D" id="2.40.50.140">
    <property type="entry name" value="Nucleic acid-binding proteins"/>
    <property type="match status" value="1"/>
</dbReference>
<protein>
    <recommendedName>
        <fullName evidence="15">Phenylalanine--tRNA ligase beta subunit</fullName>
        <ecNumber evidence="15">6.1.1.20</ecNumber>
    </recommendedName>
    <alternativeName>
        <fullName evidence="15">Phenylalanyl-tRNA synthetase beta subunit</fullName>
        <shortName evidence="15">PheRS</shortName>
    </alternativeName>
</protein>
<keyword evidence="4 15" id="KW-0963">Cytoplasm</keyword>
<keyword evidence="7 15" id="KW-0479">Metal-binding</keyword>
<feature type="binding site" evidence="15">
    <location>
        <position position="459"/>
    </location>
    <ligand>
        <name>Mg(2+)</name>
        <dbReference type="ChEBI" id="CHEBI:18420"/>
        <note>shared with alpha subunit</note>
    </ligand>
</feature>
<evidence type="ECO:0000256" key="12">
    <source>
        <dbReference type="ARBA" id="ARBA00022917"/>
    </source>
</evidence>
<dbReference type="AlphaFoldDB" id="A0A1I1W6N4"/>
<dbReference type="PANTHER" id="PTHR10947">
    <property type="entry name" value="PHENYLALANYL-TRNA SYNTHETASE BETA CHAIN AND LEUCINE-RICH REPEAT-CONTAINING PROTEIN 47"/>
    <property type="match status" value="1"/>
</dbReference>
<dbReference type="RefSeq" id="WP_149755405.1">
    <property type="nucleotide sequence ID" value="NZ_FOMS01000004.1"/>
</dbReference>
<feature type="binding site" evidence="15">
    <location>
        <position position="463"/>
    </location>
    <ligand>
        <name>Mg(2+)</name>
        <dbReference type="ChEBI" id="CHEBI:18420"/>
        <note>shared with alpha subunit</note>
    </ligand>
</feature>
<reference evidence="20 21" key="1">
    <citation type="submission" date="2016-10" db="EMBL/GenBank/DDBJ databases">
        <authorList>
            <person name="Varghese N."/>
            <person name="Submissions S."/>
        </authorList>
    </citation>
    <scope>NUCLEOTIDE SEQUENCE [LARGE SCALE GENOMIC DNA]</scope>
    <source>
        <strain evidence="21">YIM D21,KCTC 23444,ACCC 10710</strain>
    </source>
</reference>
<evidence type="ECO:0000256" key="16">
    <source>
        <dbReference type="PROSITE-ProRule" id="PRU00209"/>
    </source>
</evidence>
<keyword evidence="21" id="KW-1185">Reference proteome</keyword>
<dbReference type="InterPro" id="IPR041616">
    <property type="entry name" value="PheRS_beta_core"/>
</dbReference>
<dbReference type="FunFam" id="2.40.50.140:FF:000045">
    <property type="entry name" value="Phenylalanine--tRNA ligase beta subunit"/>
    <property type="match status" value="1"/>
</dbReference>
<dbReference type="SUPFAM" id="SSF50249">
    <property type="entry name" value="Nucleic acid-binding proteins"/>
    <property type="match status" value="1"/>
</dbReference>
<evidence type="ECO:0000256" key="10">
    <source>
        <dbReference type="ARBA" id="ARBA00022842"/>
    </source>
</evidence>
<dbReference type="GO" id="GO:0006432">
    <property type="term" value="P:phenylalanyl-tRNA aminoacylation"/>
    <property type="evidence" value="ECO:0007669"/>
    <property type="project" value="UniProtKB-UniRule"/>
</dbReference>
<dbReference type="EMBL" id="FOMS01000004">
    <property type="protein sequence ID" value="SFD90845.1"/>
    <property type="molecule type" value="Genomic_DNA"/>
</dbReference>
<dbReference type="PANTHER" id="PTHR10947:SF0">
    <property type="entry name" value="PHENYLALANINE--TRNA LIGASE BETA SUBUNIT"/>
    <property type="match status" value="1"/>
</dbReference>
<feature type="domain" description="TRNA-binding" evidence="17">
    <location>
        <begin position="39"/>
        <end position="147"/>
    </location>
</feature>
<dbReference type="SMART" id="SM00873">
    <property type="entry name" value="B3_4"/>
    <property type="match status" value="1"/>
</dbReference>
<dbReference type="EC" id="6.1.1.20" evidence="15"/>
<dbReference type="SUPFAM" id="SSF56037">
    <property type="entry name" value="PheT/TilS domain"/>
    <property type="match status" value="1"/>
</dbReference>
<dbReference type="Pfam" id="PF17759">
    <property type="entry name" value="tRNA_synthFbeta"/>
    <property type="match status" value="1"/>
</dbReference>
<dbReference type="InterPro" id="IPR045864">
    <property type="entry name" value="aa-tRNA-synth_II/BPL/LPL"/>
</dbReference>
<evidence type="ECO:0000256" key="11">
    <source>
        <dbReference type="ARBA" id="ARBA00022884"/>
    </source>
</evidence>
<dbReference type="NCBIfam" id="NF045760">
    <property type="entry name" value="YtpR"/>
    <property type="match status" value="1"/>
</dbReference>
<dbReference type="InterPro" id="IPR045060">
    <property type="entry name" value="Phe-tRNA-ligase_IIc_bsu"/>
</dbReference>
<dbReference type="PROSITE" id="PS51447">
    <property type="entry name" value="FDX_ACB"/>
    <property type="match status" value="1"/>
</dbReference>
<feature type="domain" description="B5" evidence="19">
    <location>
        <begin position="404"/>
        <end position="475"/>
    </location>
</feature>
<evidence type="ECO:0000256" key="5">
    <source>
        <dbReference type="ARBA" id="ARBA00022555"/>
    </source>
</evidence>
<dbReference type="GO" id="GO:0000049">
    <property type="term" value="F:tRNA binding"/>
    <property type="evidence" value="ECO:0007669"/>
    <property type="project" value="UniProtKB-UniRule"/>
</dbReference>
<dbReference type="SUPFAM" id="SSF54991">
    <property type="entry name" value="Anticodon-binding domain of PheRS"/>
    <property type="match status" value="1"/>
</dbReference>
<dbReference type="InterPro" id="IPR020825">
    <property type="entry name" value="Phe-tRNA_synthase-like_B3/B4"/>
</dbReference>
<dbReference type="SUPFAM" id="SSF46955">
    <property type="entry name" value="Putative DNA-binding domain"/>
    <property type="match status" value="1"/>
</dbReference>
<evidence type="ECO:0000256" key="8">
    <source>
        <dbReference type="ARBA" id="ARBA00022741"/>
    </source>
</evidence>
<evidence type="ECO:0000313" key="20">
    <source>
        <dbReference type="EMBL" id="SFD90845.1"/>
    </source>
</evidence>
<evidence type="ECO:0000259" key="17">
    <source>
        <dbReference type="PROSITE" id="PS50886"/>
    </source>
</evidence>
<dbReference type="InterPro" id="IPR012340">
    <property type="entry name" value="NA-bd_OB-fold"/>
</dbReference>
<dbReference type="HAMAP" id="MF_00283">
    <property type="entry name" value="Phe_tRNA_synth_beta1"/>
    <property type="match status" value="1"/>
</dbReference>
<dbReference type="InterPro" id="IPR036690">
    <property type="entry name" value="Fdx_antiC-bd_sf"/>
</dbReference>
<dbReference type="GO" id="GO:0009328">
    <property type="term" value="C:phenylalanine-tRNA ligase complex"/>
    <property type="evidence" value="ECO:0007669"/>
    <property type="project" value="TreeGrafter"/>
</dbReference>
<evidence type="ECO:0000256" key="3">
    <source>
        <dbReference type="ARBA" id="ARBA00011209"/>
    </source>
</evidence>
<dbReference type="Pfam" id="PF03484">
    <property type="entry name" value="B5"/>
    <property type="match status" value="1"/>
</dbReference>
<keyword evidence="5 16" id="KW-0820">tRNA-binding</keyword>
<dbReference type="SMART" id="SM00896">
    <property type="entry name" value="FDX-ACB"/>
    <property type="match status" value="1"/>
</dbReference>
<keyword evidence="11 16" id="KW-0694">RNA-binding</keyword>
<evidence type="ECO:0000256" key="13">
    <source>
        <dbReference type="ARBA" id="ARBA00023146"/>
    </source>
</evidence>
<evidence type="ECO:0000259" key="19">
    <source>
        <dbReference type="PROSITE" id="PS51483"/>
    </source>
</evidence>
<dbReference type="OrthoDB" id="9805455at2"/>
<comment type="caution">
    <text evidence="15">Lacks conserved residue(s) required for the propagation of feature annotation.</text>
</comment>
<dbReference type="Gene3D" id="3.30.70.380">
    <property type="entry name" value="Ferrodoxin-fold anticodon-binding domain"/>
    <property type="match status" value="1"/>
</dbReference>
<evidence type="ECO:0000256" key="7">
    <source>
        <dbReference type="ARBA" id="ARBA00022723"/>
    </source>
</evidence>
<evidence type="ECO:0000256" key="1">
    <source>
        <dbReference type="ARBA" id="ARBA00004496"/>
    </source>
</evidence>
<keyword evidence="6 15" id="KW-0436">Ligase</keyword>
<dbReference type="InterPro" id="IPR033714">
    <property type="entry name" value="tRNA_bind_bactPheRS"/>
</dbReference>
<keyword evidence="10 15" id="KW-0460">Magnesium</keyword>
<dbReference type="Gene3D" id="3.30.930.10">
    <property type="entry name" value="Bira Bifunctional Protein, Domain 2"/>
    <property type="match status" value="1"/>
</dbReference>
<evidence type="ECO:0000256" key="9">
    <source>
        <dbReference type="ARBA" id="ARBA00022840"/>
    </source>
</evidence>
<evidence type="ECO:0000313" key="21">
    <source>
        <dbReference type="Proteomes" id="UP000325289"/>
    </source>
</evidence>
<keyword evidence="13 15" id="KW-0030">Aminoacyl-tRNA synthetase</keyword>
<evidence type="ECO:0000259" key="18">
    <source>
        <dbReference type="PROSITE" id="PS51447"/>
    </source>
</evidence>
<keyword evidence="12 15" id="KW-0648">Protein biosynthesis</keyword>
<comment type="subcellular location">
    <subcellularLocation>
        <location evidence="1 15">Cytoplasm</location>
    </subcellularLocation>
</comment>
<dbReference type="InterPro" id="IPR002547">
    <property type="entry name" value="tRNA-bd_dom"/>
</dbReference>
<dbReference type="PROSITE" id="PS51483">
    <property type="entry name" value="B5"/>
    <property type="match status" value="1"/>
</dbReference>
<comment type="catalytic activity">
    <reaction evidence="14 15">
        <text>tRNA(Phe) + L-phenylalanine + ATP = L-phenylalanyl-tRNA(Phe) + AMP + diphosphate + H(+)</text>
        <dbReference type="Rhea" id="RHEA:19413"/>
        <dbReference type="Rhea" id="RHEA-COMP:9668"/>
        <dbReference type="Rhea" id="RHEA-COMP:9699"/>
        <dbReference type="ChEBI" id="CHEBI:15378"/>
        <dbReference type="ChEBI" id="CHEBI:30616"/>
        <dbReference type="ChEBI" id="CHEBI:33019"/>
        <dbReference type="ChEBI" id="CHEBI:58095"/>
        <dbReference type="ChEBI" id="CHEBI:78442"/>
        <dbReference type="ChEBI" id="CHEBI:78531"/>
        <dbReference type="ChEBI" id="CHEBI:456215"/>
        <dbReference type="EC" id="6.1.1.20"/>
    </reaction>
</comment>
<dbReference type="Gene3D" id="3.30.56.10">
    <property type="match status" value="2"/>
</dbReference>
<dbReference type="Pfam" id="PF01588">
    <property type="entry name" value="tRNA_bind"/>
    <property type="match status" value="1"/>
</dbReference>
<dbReference type="InterPro" id="IPR004532">
    <property type="entry name" value="Phe-tRNA-ligase_IIc_bsu_bact"/>
</dbReference>
<evidence type="ECO:0000256" key="4">
    <source>
        <dbReference type="ARBA" id="ARBA00022490"/>
    </source>
</evidence>
<evidence type="ECO:0000256" key="15">
    <source>
        <dbReference type="HAMAP-Rule" id="MF_00283"/>
    </source>
</evidence>
<keyword evidence="8 15" id="KW-0547">Nucleotide-binding</keyword>
<sequence length="774" mass="80444">MKFPLSWLKHHLETTAPVEEIAAALTDTGLVVQGIDDPSDMLSTFTIGKVVAAEKHPDADKLKVCRVETDTGESQIICGAPNARAGITVVVAKPGTYVPGIDTTIQVGKIRGVESHGMMCSMREMQLGEDHDGIIELSSGEVGRTFADWLGEHDPAKVDPVVEISVPADRPDALGIRGIARDLAARGLGTLRPKEAAPVPGQFDSPVAVAIDADTADACPVFCGRLIRGVQNGPSPKWLRDALKAIGLRPISFLVDVTNFFTHDINRPLHVFDAGKFSGSLRVHRAAGGETLAALDERTYTLAPGMVAISDGSGPVSLGGIMGGEGTGVTEGTVDVFLEAAWFDPATTEATAGALGIASDAAHRFIHGVDPASARDGIELATRMIVDHAGGMPSHVVEAGAAPDSAPEIAFDFGLCDELTGLEIAEEAQRKTLAALGFRVEGATVHPPSWRPGPVAPADLVHEIARIASLGGVESAPLPRPAGVPGPALSPLRRRTRIARRTAAALGYDECLFAGDAHADDATLFPTEAGDAALLPGLLRAAAANQTRGAANLALFALGDTPAAGMSGLRLGASTGRDVHGSARPVDVFDAKADLEAVLAAIGAPARAQILRGAGPWWHPGRHGMIGLGPKKILGVFGDIHPRVLQALGLTGPAVAFTLWPAEVPQPKRVRTERPPLDLPAHPVVERDFAFVVDAGVAAQDLVNAAAGADKALIESVQVFDAFEGGPLGEGRKSIAVSVRLRPRDAALSEVQIEAAAARIVEKVQKATGGQLRG</sequence>
<evidence type="ECO:0000256" key="6">
    <source>
        <dbReference type="ARBA" id="ARBA00022598"/>
    </source>
</evidence>
<dbReference type="Pfam" id="PF03483">
    <property type="entry name" value="B3_4"/>
    <property type="match status" value="1"/>
</dbReference>
<dbReference type="Pfam" id="PF03147">
    <property type="entry name" value="FDX-ACB"/>
    <property type="match status" value="1"/>
</dbReference>
<dbReference type="GO" id="GO:0004826">
    <property type="term" value="F:phenylalanine-tRNA ligase activity"/>
    <property type="evidence" value="ECO:0007669"/>
    <property type="project" value="UniProtKB-UniRule"/>
</dbReference>
<evidence type="ECO:0000256" key="14">
    <source>
        <dbReference type="ARBA" id="ARBA00049255"/>
    </source>
</evidence>
<comment type="subunit">
    <text evidence="3 15">Tetramer of two alpha and two beta subunits.</text>
</comment>
<accession>A0A1I1W6N4</accession>
<dbReference type="CDD" id="cd02796">
    <property type="entry name" value="tRNA_bind_bactPheRS"/>
    <property type="match status" value="1"/>
</dbReference>
<dbReference type="GO" id="GO:0005524">
    <property type="term" value="F:ATP binding"/>
    <property type="evidence" value="ECO:0007669"/>
    <property type="project" value="UniProtKB-UniRule"/>
</dbReference>
<name>A0A1I1W6N4_9RHOB</name>
<dbReference type="SUPFAM" id="SSF55681">
    <property type="entry name" value="Class II aaRS and biotin synthetases"/>
    <property type="match status" value="1"/>
</dbReference>
<proteinExistence type="inferred from homology"/>